<name>A0A388K3F5_CHABU</name>
<feature type="region of interest" description="Disordered" evidence="3">
    <location>
        <begin position="218"/>
        <end position="295"/>
    </location>
</feature>
<dbReference type="STRING" id="69332.A0A388K3F5"/>
<dbReference type="InterPro" id="IPR051876">
    <property type="entry name" value="ODA-DC/CCD"/>
</dbReference>
<feature type="compositionally biased region" description="Polar residues" evidence="3">
    <location>
        <begin position="667"/>
        <end position="685"/>
    </location>
</feature>
<dbReference type="Gramene" id="GBG64565">
    <property type="protein sequence ID" value="GBG64565"/>
    <property type="gene ID" value="CBR_g45259"/>
</dbReference>
<dbReference type="OrthoDB" id="6766775at2759"/>
<sequence length="1137" mass="125970">MGGVNAAKEANYLISKRMKILENRLDKVMIKYNEALTRNRELHDVIDNLRWERLITSQIQDALYKELQHKRRDISRIVEISNLALGSPWACEWTRPERRWSVLGLGRTALQLQLYEGKRPGREIWELSRVEGTLMSFGLMVLSAGHTEAQLKIVVLAVVVAIVEWMRTVDMVMVVVAEAARLTQRSLSHLMISNMGFMHLTWLHMIESTTEATVGILDLQSDGDDDDDDDDDDEEEEIGGEERDEDEDEEEREEEEEGEEEDEEGVEEEEEEEEVVVNEYVEEEEEEEIADDGRPRARRRLLADLLDGIGTGHVAGDPRADGILDMEEDGKMMLGDCATSRHVIEAKNPSRPPKVLGQWNWTEDDKNKQQEEEEEEEVEVKEVEEEEEEVEVKEVEEEEEETPAIVIQALKGNKKSWREGSRRRLSREKWTMAGRRMDKGKGSRQGCRDMRLVMKEKRTVCGTGSRQAKAAATAETGQLLLLPRGKCGSSFSSSGSQHTEPRRDVVREEVATIQHLLPNRSFSSSSRSQRMEPPPERKAIGAAIETTSSPRERLPRHQVPTGHEVTKPSVPTIVQLQSATCGLAATSSSPKGGIATSSSLLIGAATSSSPKGGTATSSTLLIGAATLSIAPKAGAATSSSLLIGSATSSSLLIGSATSSSPAKAGAATSSSPPKADASMSSSNTWSGGALPLRSAKLLRCDGCLYVGHKEQSRWDPDPIVDWKSVADGENGFVLNQVPTLRLHCAVQADHAAADVSSADVAFTEIATVTDVAKAVRYASRDAAKNELAALKSQADKEKSIFESEWRYLGRLLDQDRQIRETVRTTQKLESEEAQRKALGLDEPGLLKRLRGLNLPRRWTEKLLQPANENEKQTLSYANIFARLRQEMGVEDVDALINMLITTEDQNFSLFNFMNMINQDIDKFEDQIEELNKQIQKLQGPTKESDELRKKTLKEGEIRAGCSCEVVADRGFLSLTRGGAGTPGVGASRTKTTVSVVSRSKYEEEVCTARKTPAGLSRPDAMRKKYALHGSHQRAGLDQPPAANASSQQRGLCACTSEATITTKTASRRGVKIVRRTTPTMVRMKRRKWRFTLWERRQRAPAGGTSKGQHTRVDEARRRQRTAQAKGLKAGISGPWST</sequence>
<feature type="region of interest" description="Disordered" evidence="3">
    <location>
        <begin position="514"/>
        <end position="569"/>
    </location>
</feature>
<feature type="region of interest" description="Disordered" evidence="3">
    <location>
        <begin position="343"/>
        <end position="449"/>
    </location>
</feature>
<keyword evidence="1 2" id="KW-0175">Coiled coil</keyword>
<dbReference type="Pfam" id="PF21773">
    <property type="entry name" value="ODAD1_CC"/>
    <property type="match status" value="2"/>
</dbReference>
<dbReference type="PANTHER" id="PTHR21694">
    <property type="entry name" value="COILED-COIL DOMAIN-CONTAINING PROTEIN 63"/>
    <property type="match status" value="1"/>
</dbReference>
<feature type="region of interest" description="Disordered" evidence="3">
    <location>
        <begin position="659"/>
        <end position="685"/>
    </location>
</feature>
<feature type="domain" description="ODAD1 central coiled coil region" evidence="4">
    <location>
        <begin position="776"/>
        <end position="955"/>
    </location>
</feature>
<dbReference type="PANTHER" id="PTHR21694:SF18">
    <property type="entry name" value="COILED-COIL DOMAIN-CONTAINING PROTEIN 63"/>
    <property type="match status" value="1"/>
</dbReference>
<evidence type="ECO:0000256" key="2">
    <source>
        <dbReference type="SAM" id="Coils"/>
    </source>
</evidence>
<keyword evidence="6" id="KW-1185">Reference proteome</keyword>
<accession>A0A388K3F5</accession>
<evidence type="ECO:0000313" key="5">
    <source>
        <dbReference type="EMBL" id="GBG64565.1"/>
    </source>
</evidence>
<evidence type="ECO:0000256" key="3">
    <source>
        <dbReference type="SAM" id="MobiDB-lite"/>
    </source>
</evidence>
<comment type="caution">
    <text evidence="5">The sequence shown here is derived from an EMBL/GenBank/DDBJ whole genome shotgun (WGS) entry which is preliminary data.</text>
</comment>
<dbReference type="Proteomes" id="UP000265515">
    <property type="component" value="Unassembled WGS sequence"/>
</dbReference>
<organism evidence="5 6">
    <name type="scientific">Chara braunii</name>
    <name type="common">Braun's stonewort</name>
    <dbReference type="NCBI Taxonomy" id="69332"/>
    <lineage>
        <taxon>Eukaryota</taxon>
        <taxon>Viridiplantae</taxon>
        <taxon>Streptophyta</taxon>
        <taxon>Charophyceae</taxon>
        <taxon>Charales</taxon>
        <taxon>Characeae</taxon>
        <taxon>Chara</taxon>
    </lineage>
</organism>
<feature type="compositionally biased region" description="Basic and acidic residues" evidence="3">
    <location>
        <begin position="416"/>
        <end position="449"/>
    </location>
</feature>
<protein>
    <recommendedName>
        <fullName evidence="4">ODAD1 central coiled coil region domain-containing protein</fullName>
    </recommendedName>
</protein>
<evidence type="ECO:0000256" key="1">
    <source>
        <dbReference type="ARBA" id="ARBA00023054"/>
    </source>
</evidence>
<evidence type="ECO:0000259" key="4">
    <source>
        <dbReference type="Pfam" id="PF21773"/>
    </source>
</evidence>
<dbReference type="AlphaFoldDB" id="A0A388K3F5"/>
<feature type="compositionally biased region" description="Acidic residues" evidence="3">
    <location>
        <begin position="221"/>
        <end position="290"/>
    </location>
</feature>
<evidence type="ECO:0000313" key="6">
    <source>
        <dbReference type="Proteomes" id="UP000265515"/>
    </source>
</evidence>
<gene>
    <name evidence="5" type="ORF">CBR_g45259</name>
</gene>
<feature type="domain" description="ODAD1 central coiled coil region" evidence="4">
    <location>
        <begin position="16"/>
        <end position="84"/>
    </location>
</feature>
<dbReference type="InterPro" id="IPR049258">
    <property type="entry name" value="ODAD1_CC"/>
</dbReference>
<dbReference type="EMBL" id="BFEA01000051">
    <property type="protein sequence ID" value="GBG64565.1"/>
    <property type="molecule type" value="Genomic_DNA"/>
</dbReference>
<feature type="compositionally biased region" description="Acidic residues" evidence="3">
    <location>
        <begin position="371"/>
        <end position="402"/>
    </location>
</feature>
<feature type="compositionally biased region" description="Basic and acidic residues" evidence="3">
    <location>
        <begin position="529"/>
        <end position="539"/>
    </location>
</feature>
<feature type="region of interest" description="Disordered" evidence="3">
    <location>
        <begin position="1094"/>
        <end position="1137"/>
    </location>
</feature>
<reference evidence="5 6" key="1">
    <citation type="journal article" date="2018" name="Cell">
        <title>The Chara Genome: Secondary Complexity and Implications for Plant Terrestrialization.</title>
        <authorList>
            <person name="Nishiyama T."/>
            <person name="Sakayama H."/>
            <person name="Vries J.D."/>
            <person name="Buschmann H."/>
            <person name="Saint-Marcoux D."/>
            <person name="Ullrich K.K."/>
            <person name="Haas F.B."/>
            <person name="Vanderstraeten L."/>
            <person name="Becker D."/>
            <person name="Lang D."/>
            <person name="Vosolsobe S."/>
            <person name="Rombauts S."/>
            <person name="Wilhelmsson P.K.I."/>
            <person name="Janitza P."/>
            <person name="Kern R."/>
            <person name="Heyl A."/>
            <person name="Rumpler F."/>
            <person name="Villalobos L.I.A.C."/>
            <person name="Clay J.M."/>
            <person name="Skokan R."/>
            <person name="Toyoda A."/>
            <person name="Suzuki Y."/>
            <person name="Kagoshima H."/>
            <person name="Schijlen E."/>
            <person name="Tajeshwar N."/>
            <person name="Catarino B."/>
            <person name="Hetherington A.J."/>
            <person name="Saltykova A."/>
            <person name="Bonnot C."/>
            <person name="Breuninger H."/>
            <person name="Symeonidi A."/>
            <person name="Radhakrishnan G.V."/>
            <person name="Van Nieuwerburgh F."/>
            <person name="Deforce D."/>
            <person name="Chang C."/>
            <person name="Karol K.G."/>
            <person name="Hedrich R."/>
            <person name="Ulvskov P."/>
            <person name="Glockner G."/>
            <person name="Delwiche C.F."/>
            <person name="Petrasek J."/>
            <person name="Van de Peer Y."/>
            <person name="Friml J."/>
            <person name="Beilby M."/>
            <person name="Dolan L."/>
            <person name="Kohara Y."/>
            <person name="Sugano S."/>
            <person name="Fujiyama A."/>
            <person name="Delaux P.-M."/>
            <person name="Quint M."/>
            <person name="TheiBen G."/>
            <person name="Hagemann M."/>
            <person name="Harholt J."/>
            <person name="Dunand C."/>
            <person name="Zachgo S."/>
            <person name="Langdale J."/>
            <person name="Maumus F."/>
            <person name="Straeten D.V.D."/>
            <person name="Gould S.B."/>
            <person name="Rensing S.A."/>
        </authorList>
    </citation>
    <scope>NUCLEOTIDE SEQUENCE [LARGE SCALE GENOMIC DNA]</scope>
    <source>
        <strain evidence="5 6">S276</strain>
    </source>
</reference>
<proteinExistence type="predicted"/>
<feature type="coiled-coil region" evidence="2">
    <location>
        <begin position="913"/>
        <end position="940"/>
    </location>
</feature>